<feature type="binding site" evidence="15">
    <location>
        <position position="60"/>
    </location>
    <ligand>
        <name>Mg(2+)</name>
        <dbReference type="ChEBI" id="CHEBI:18420"/>
    </ligand>
</feature>
<comment type="subunit">
    <text evidence="15">Monomer.</text>
</comment>
<keyword evidence="7 15" id="KW-0235">DNA replication</keyword>
<evidence type="ECO:0000256" key="4">
    <source>
        <dbReference type="ARBA" id="ARBA00022490"/>
    </source>
</evidence>
<evidence type="ECO:0000256" key="11">
    <source>
        <dbReference type="ARBA" id="ARBA00022932"/>
    </source>
</evidence>
<dbReference type="RefSeq" id="WP_250340082.1">
    <property type="nucleotide sequence ID" value="NZ_CP063231.1"/>
</dbReference>
<dbReference type="SUPFAM" id="SSF100879">
    <property type="entry name" value="Lesion bypass DNA polymerase (Y-family), little finger domain"/>
    <property type="match status" value="1"/>
</dbReference>
<evidence type="ECO:0000256" key="15">
    <source>
        <dbReference type="HAMAP-Rule" id="MF_01113"/>
    </source>
</evidence>
<evidence type="ECO:0000256" key="1">
    <source>
        <dbReference type="ARBA" id="ARBA00004496"/>
    </source>
</evidence>
<feature type="binding site" evidence="15">
    <location>
        <position position="154"/>
    </location>
    <ligand>
        <name>Mg(2+)</name>
        <dbReference type="ChEBI" id="CHEBI:18420"/>
    </ligand>
</feature>
<evidence type="ECO:0000256" key="14">
    <source>
        <dbReference type="ARBA" id="ARBA00049244"/>
    </source>
</evidence>
<name>A0ABY4T9M1_9GAMM</name>
<comment type="similarity">
    <text evidence="2 15">Belongs to the DNA polymerase type-Y family.</text>
</comment>
<dbReference type="InterPro" id="IPR017961">
    <property type="entry name" value="DNA_pol_Y-fam_little_finger"/>
</dbReference>
<dbReference type="Gene3D" id="3.40.1170.60">
    <property type="match status" value="1"/>
</dbReference>
<dbReference type="PANTHER" id="PTHR11076">
    <property type="entry name" value="DNA REPAIR POLYMERASE UMUC / TRANSFERASE FAMILY MEMBER"/>
    <property type="match status" value="1"/>
</dbReference>
<evidence type="ECO:0000256" key="2">
    <source>
        <dbReference type="ARBA" id="ARBA00010945"/>
    </source>
</evidence>
<evidence type="ECO:0000256" key="12">
    <source>
        <dbReference type="ARBA" id="ARBA00023125"/>
    </source>
</evidence>
<dbReference type="HAMAP" id="MF_01113">
    <property type="entry name" value="DNApol_IV"/>
    <property type="match status" value="1"/>
</dbReference>
<dbReference type="InterPro" id="IPR022880">
    <property type="entry name" value="DNApol_IV"/>
</dbReference>
<feature type="domain" description="UmuC" evidence="17">
    <location>
        <begin position="56"/>
        <end position="236"/>
    </location>
</feature>
<feature type="compositionally biased region" description="Basic and acidic residues" evidence="16">
    <location>
        <begin position="7"/>
        <end position="16"/>
    </location>
</feature>
<sequence>MRGRLQNTERRGRDARISSPDVTQGIACARASPAAPPPPVMTLRHNSGMQPAQRAIIHVDMDAFYASVEELDDPSLVGKPVIVAGLGRRGVVSTANYEARKYGVRSAMATAEARRRCPGGVYIFPRHDRYQAISNVVFGVFAEVTPMIEGLSLDEAFLDVTASLRLFASIEAIGRRVKDAIRERTGLNASVGMAHNKLLAKLASELSKPDGFLRIGPDEAQGYLDPLPIGRMWTVGKVAEEALHKVGIRTIGDLLRADAWRLNKAVGERHAAQLRELCRGEDRRPVVTEAPEVSIGSEWTFEYDLEELGIAEAWLLRQCEKVGARARSRGVQARTVSVKLREPPFTTHSRQAQLPVPGNATPEIYAVARRLLQLWWNQHPRPRLRLLGVALSGFDARHGDEQQDMFAAPVSKKRSDGVQDLINGRFGAGALVRAGVLKTRDGE</sequence>
<keyword evidence="4 15" id="KW-0963">Cytoplasm</keyword>
<dbReference type="InterPro" id="IPR001126">
    <property type="entry name" value="UmuC"/>
</dbReference>
<keyword evidence="13 15" id="KW-0234">DNA repair</keyword>
<dbReference type="InterPro" id="IPR043128">
    <property type="entry name" value="Rev_trsase/Diguanyl_cyclase"/>
</dbReference>
<evidence type="ECO:0000256" key="8">
    <source>
        <dbReference type="ARBA" id="ARBA00022723"/>
    </source>
</evidence>
<gene>
    <name evidence="15 18" type="primary">dinB</name>
    <name evidence="18" type="ORF">IM816_05510</name>
</gene>
<keyword evidence="5 15" id="KW-0808">Transferase</keyword>
<keyword evidence="11 15" id="KW-0239">DNA-directed DNA polymerase</keyword>
<feature type="site" description="Substrate discrimination" evidence="15">
    <location>
        <position position="65"/>
    </location>
</feature>
<dbReference type="Pfam" id="PF21999">
    <property type="entry name" value="IMS_HHH_1"/>
    <property type="match status" value="1"/>
</dbReference>
<comment type="cofactor">
    <cofactor evidence="15">
        <name>Mg(2+)</name>
        <dbReference type="ChEBI" id="CHEBI:18420"/>
    </cofactor>
    <text evidence="15">Binds 2 magnesium ions per subunit.</text>
</comment>
<keyword evidence="10 15" id="KW-0460">Magnesium</keyword>
<evidence type="ECO:0000256" key="13">
    <source>
        <dbReference type="ARBA" id="ARBA00023204"/>
    </source>
</evidence>
<organism evidence="18 19">
    <name type="scientific">Luteibacter flocculans</name>
    <dbReference type="NCBI Taxonomy" id="2780091"/>
    <lineage>
        <taxon>Bacteria</taxon>
        <taxon>Pseudomonadati</taxon>
        <taxon>Pseudomonadota</taxon>
        <taxon>Gammaproteobacteria</taxon>
        <taxon>Lysobacterales</taxon>
        <taxon>Rhodanobacteraceae</taxon>
        <taxon>Luteibacter</taxon>
    </lineage>
</organism>
<dbReference type="Gene3D" id="3.30.70.270">
    <property type="match status" value="1"/>
</dbReference>
<protein>
    <recommendedName>
        <fullName evidence="15">DNA polymerase IV</fullName>
        <shortName evidence="15">Pol IV</shortName>
        <ecNumber evidence="15">2.7.7.7</ecNumber>
    </recommendedName>
</protein>
<keyword evidence="6 15" id="KW-0548">Nucleotidyltransferase</keyword>
<evidence type="ECO:0000256" key="5">
    <source>
        <dbReference type="ARBA" id="ARBA00022679"/>
    </source>
</evidence>
<dbReference type="PANTHER" id="PTHR11076:SF33">
    <property type="entry name" value="DNA POLYMERASE KAPPA"/>
    <property type="match status" value="1"/>
</dbReference>
<dbReference type="NCBIfam" id="NF002677">
    <property type="entry name" value="PRK02406.1"/>
    <property type="match status" value="1"/>
</dbReference>
<evidence type="ECO:0000256" key="10">
    <source>
        <dbReference type="ARBA" id="ARBA00022842"/>
    </source>
</evidence>
<keyword evidence="9 15" id="KW-0227">DNA damage</keyword>
<evidence type="ECO:0000313" key="19">
    <source>
        <dbReference type="Proteomes" id="UP001056681"/>
    </source>
</evidence>
<feature type="region of interest" description="Disordered" evidence="16">
    <location>
        <begin position="1"/>
        <end position="22"/>
    </location>
</feature>
<dbReference type="InterPro" id="IPR050116">
    <property type="entry name" value="DNA_polymerase-Y"/>
</dbReference>
<evidence type="ECO:0000259" key="17">
    <source>
        <dbReference type="PROSITE" id="PS50173"/>
    </source>
</evidence>
<dbReference type="Pfam" id="PF00817">
    <property type="entry name" value="IMS"/>
    <property type="match status" value="1"/>
</dbReference>
<dbReference type="GO" id="GO:0003887">
    <property type="term" value="F:DNA-directed DNA polymerase activity"/>
    <property type="evidence" value="ECO:0007669"/>
    <property type="project" value="UniProtKB-EC"/>
</dbReference>
<dbReference type="Proteomes" id="UP001056681">
    <property type="component" value="Chromosome"/>
</dbReference>
<dbReference type="EC" id="2.7.7.7" evidence="15"/>
<dbReference type="InterPro" id="IPR043502">
    <property type="entry name" value="DNA/RNA_pol_sf"/>
</dbReference>
<dbReference type="CDD" id="cd03586">
    <property type="entry name" value="PolY_Pol_IV_kappa"/>
    <property type="match status" value="1"/>
</dbReference>
<dbReference type="InterPro" id="IPR053848">
    <property type="entry name" value="IMS_HHH_1"/>
</dbReference>
<evidence type="ECO:0000256" key="16">
    <source>
        <dbReference type="SAM" id="MobiDB-lite"/>
    </source>
</evidence>
<evidence type="ECO:0000256" key="7">
    <source>
        <dbReference type="ARBA" id="ARBA00022705"/>
    </source>
</evidence>
<dbReference type="PROSITE" id="PS50173">
    <property type="entry name" value="UMUC"/>
    <property type="match status" value="1"/>
</dbReference>
<evidence type="ECO:0000256" key="6">
    <source>
        <dbReference type="ARBA" id="ARBA00022695"/>
    </source>
</evidence>
<comment type="function">
    <text evidence="15">Poorly processive, error-prone DNA polymerase involved in untargeted mutagenesis. Copies undamaged DNA at stalled replication forks, which arise in vivo from mismatched or misaligned primer ends. These misaligned primers can be extended by PolIV. Exhibits no 3'-5' exonuclease (proofreading) activity. May be involved in translesional synthesis, in conjunction with the beta clamp from PolIII.</text>
</comment>
<keyword evidence="12 15" id="KW-0238">DNA-binding</keyword>
<dbReference type="SUPFAM" id="SSF56672">
    <property type="entry name" value="DNA/RNA polymerases"/>
    <property type="match status" value="1"/>
</dbReference>
<keyword evidence="3 15" id="KW-0515">Mutator protein</keyword>
<dbReference type="Pfam" id="PF11799">
    <property type="entry name" value="IMS_C"/>
    <property type="match status" value="1"/>
</dbReference>
<reference evidence="18" key="1">
    <citation type="submission" date="2020-10" db="EMBL/GenBank/DDBJ databases">
        <title>Whole-genome sequence of Luteibacter sp. EIF3.</title>
        <authorList>
            <person name="Friedrich I."/>
            <person name="Hertel R."/>
            <person name="Daniel R."/>
        </authorList>
    </citation>
    <scope>NUCLEOTIDE SEQUENCE</scope>
    <source>
        <strain evidence="18">EIF3</strain>
    </source>
</reference>
<keyword evidence="8 15" id="KW-0479">Metal-binding</keyword>
<keyword evidence="19" id="KW-1185">Reference proteome</keyword>
<comment type="subcellular location">
    <subcellularLocation>
        <location evidence="1 15">Cytoplasm</location>
    </subcellularLocation>
</comment>
<feature type="active site" evidence="15">
    <location>
        <position position="155"/>
    </location>
</feature>
<dbReference type="Gene3D" id="3.30.1490.100">
    <property type="entry name" value="DNA polymerase, Y-family, little finger domain"/>
    <property type="match status" value="1"/>
</dbReference>
<accession>A0ABY4T9M1</accession>
<dbReference type="EMBL" id="CP063231">
    <property type="protein sequence ID" value="URL59559.1"/>
    <property type="molecule type" value="Genomic_DNA"/>
</dbReference>
<dbReference type="Gene3D" id="1.10.150.20">
    <property type="entry name" value="5' to 3' exonuclease, C-terminal subdomain"/>
    <property type="match status" value="1"/>
</dbReference>
<evidence type="ECO:0000256" key="9">
    <source>
        <dbReference type="ARBA" id="ARBA00022763"/>
    </source>
</evidence>
<evidence type="ECO:0000256" key="3">
    <source>
        <dbReference type="ARBA" id="ARBA00022457"/>
    </source>
</evidence>
<comment type="catalytic activity">
    <reaction evidence="14 15">
        <text>DNA(n) + a 2'-deoxyribonucleoside 5'-triphosphate = DNA(n+1) + diphosphate</text>
        <dbReference type="Rhea" id="RHEA:22508"/>
        <dbReference type="Rhea" id="RHEA-COMP:17339"/>
        <dbReference type="Rhea" id="RHEA-COMP:17340"/>
        <dbReference type="ChEBI" id="CHEBI:33019"/>
        <dbReference type="ChEBI" id="CHEBI:61560"/>
        <dbReference type="ChEBI" id="CHEBI:173112"/>
        <dbReference type="EC" id="2.7.7.7"/>
    </reaction>
</comment>
<evidence type="ECO:0000313" key="18">
    <source>
        <dbReference type="EMBL" id="URL59559.1"/>
    </source>
</evidence>
<dbReference type="InterPro" id="IPR036775">
    <property type="entry name" value="DNA_pol_Y-fam_lit_finger_sf"/>
</dbReference>
<proteinExistence type="inferred from homology"/>